<dbReference type="Gene3D" id="3.40.50.11440">
    <property type="match status" value="1"/>
</dbReference>
<protein>
    <submittedName>
        <fullName evidence="3">Nickel-dependent lactate racemase</fullName>
    </submittedName>
</protein>
<evidence type="ECO:0000259" key="1">
    <source>
        <dbReference type="Pfam" id="PF09861"/>
    </source>
</evidence>
<accession>A0ABR9ZX34</accession>
<dbReference type="Pfam" id="PF09861">
    <property type="entry name" value="Lar_N"/>
    <property type="match status" value="1"/>
</dbReference>
<reference evidence="3 4" key="1">
    <citation type="submission" date="2020-11" db="EMBL/GenBank/DDBJ databases">
        <title>Fusibacter basophilias sp. nov.</title>
        <authorList>
            <person name="Qiu D."/>
        </authorList>
    </citation>
    <scope>NUCLEOTIDE SEQUENCE [LARGE SCALE GENOMIC DNA]</scope>
    <source>
        <strain evidence="3 4">Q10-2</strain>
    </source>
</reference>
<evidence type="ECO:0000313" key="4">
    <source>
        <dbReference type="Proteomes" id="UP000614200"/>
    </source>
</evidence>
<feature type="domain" description="Lactate racemase C-terminal" evidence="2">
    <location>
        <begin position="270"/>
        <end position="409"/>
    </location>
</feature>
<dbReference type="PANTHER" id="PTHR33171">
    <property type="entry name" value="LAR_N DOMAIN-CONTAINING PROTEIN"/>
    <property type="match status" value="1"/>
</dbReference>
<dbReference type="Pfam" id="PF21113">
    <property type="entry name" value="LarA_C"/>
    <property type="match status" value="1"/>
</dbReference>
<organism evidence="3 4">
    <name type="scientific">Fusibacter ferrireducens</name>
    <dbReference type="NCBI Taxonomy" id="2785058"/>
    <lineage>
        <taxon>Bacteria</taxon>
        <taxon>Bacillati</taxon>
        <taxon>Bacillota</taxon>
        <taxon>Clostridia</taxon>
        <taxon>Eubacteriales</taxon>
        <taxon>Eubacteriales Family XII. Incertae Sedis</taxon>
        <taxon>Fusibacter</taxon>
    </lineage>
</organism>
<dbReference type="InterPro" id="IPR048520">
    <property type="entry name" value="LarA_C"/>
</dbReference>
<dbReference type="Proteomes" id="UP000614200">
    <property type="component" value="Unassembled WGS sequence"/>
</dbReference>
<sequence length="416" mass="46177">MQFEFKFSKETVSFEIPEKNFYKELKPNKVEIGLTEQDEVKRSLKEPIASPRLKEIVKPGEKIFIITSDITRPMPSYKVLPCVLDEMKEAGVKEEDITVVLALGSHRSHTEAEKKTLVGEAVYNSKIKIIDSDMAQCINLGTCKNGTPVDIFEPVAKADRIICLGNVEYHYFAGYSGGAKALMPGVSSHAAIQANHSNMVKPEARTGNLETNPVRQDIDQITEFIKIDFIVNVVLNAKKEIIKAVSGHWKEAHREGCRFLDTMYGIEIEAPADIVVVTPGGFPKDINLYQSQKSLDNSKHAVKEGGVIVMLASAKEGFGEKTFEDWMRNKSPMEMIEEIKCNFKLGGHKAAAIASVIQKSDIYFVSDLDDELVRSINFIPFKTAQEAIDKALEKQGENAKILLMPAGGSTLPIVKK</sequence>
<feature type="domain" description="LarA-like N-terminal" evidence="1">
    <location>
        <begin position="8"/>
        <end position="207"/>
    </location>
</feature>
<dbReference type="InterPro" id="IPR043166">
    <property type="entry name" value="LarA-like_C"/>
</dbReference>
<gene>
    <name evidence="3" type="primary">larA</name>
    <name evidence="3" type="ORF">ISU02_18120</name>
</gene>
<evidence type="ECO:0000313" key="3">
    <source>
        <dbReference type="EMBL" id="MBF4695020.1"/>
    </source>
</evidence>
<evidence type="ECO:0000259" key="2">
    <source>
        <dbReference type="Pfam" id="PF21113"/>
    </source>
</evidence>
<dbReference type="InterPro" id="IPR047926">
    <property type="entry name" value="Ni_dep_LarA"/>
</dbReference>
<name>A0ABR9ZX34_9FIRM</name>
<keyword evidence="4" id="KW-1185">Reference proteome</keyword>
<dbReference type="Gene3D" id="3.90.226.30">
    <property type="match status" value="1"/>
</dbReference>
<proteinExistence type="predicted"/>
<dbReference type="InterPro" id="IPR048068">
    <property type="entry name" value="LarA-like"/>
</dbReference>
<dbReference type="PANTHER" id="PTHR33171:SF17">
    <property type="entry name" value="LARA-LIKE N-TERMINAL DOMAIN-CONTAINING PROTEIN"/>
    <property type="match status" value="1"/>
</dbReference>
<dbReference type="InterPro" id="IPR018657">
    <property type="entry name" value="LarA-like_N"/>
</dbReference>
<dbReference type="EMBL" id="JADKNH010000012">
    <property type="protein sequence ID" value="MBF4695020.1"/>
    <property type="molecule type" value="Genomic_DNA"/>
</dbReference>
<comment type="caution">
    <text evidence="3">The sequence shown here is derived from an EMBL/GenBank/DDBJ whole genome shotgun (WGS) entry which is preliminary data.</text>
</comment>
<dbReference type="NCBIfam" id="NF033504">
    <property type="entry name" value="Ni_dep_LarA"/>
    <property type="match status" value="1"/>
</dbReference>